<protein>
    <recommendedName>
        <fullName evidence="1">DUF6879 domain-containing protein</fullName>
    </recommendedName>
</protein>
<dbReference type="RefSeq" id="WP_093170413.1">
    <property type="nucleotide sequence ID" value="NZ_FNCN01000009.1"/>
</dbReference>
<feature type="domain" description="DUF6879" evidence="1">
    <location>
        <begin position="24"/>
        <end position="191"/>
    </location>
</feature>
<reference evidence="2 3" key="1">
    <citation type="submission" date="2016-10" db="EMBL/GenBank/DDBJ databases">
        <authorList>
            <person name="de Groot N.N."/>
        </authorList>
    </citation>
    <scope>NUCLEOTIDE SEQUENCE [LARGE SCALE GENOMIC DNA]</scope>
    <source>
        <strain evidence="2 3">CPCC 201354</strain>
    </source>
</reference>
<gene>
    <name evidence="2" type="ORF">SAMN05421505_10987</name>
</gene>
<keyword evidence="3" id="KW-1185">Reference proteome</keyword>
<evidence type="ECO:0000313" key="3">
    <source>
        <dbReference type="Proteomes" id="UP000198923"/>
    </source>
</evidence>
<dbReference type="InterPro" id="IPR049244">
    <property type="entry name" value="DUF6879"/>
</dbReference>
<proteinExistence type="predicted"/>
<dbReference type="AlphaFoldDB" id="A0A1G7Y3K9"/>
<name>A0A1G7Y3K9_9ACTN</name>
<evidence type="ECO:0000313" key="2">
    <source>
        <dbReference type="EMBL" id="SDG91072.1"/>
    </source>
</evidence>
<dbReference type="OrthoDB" id="3436275at2"/>
<organism evidence="2 3">
    <name type="scientific">Sinosporangium album</name>
    <dbReference type="NCBI Taxonomy" id="504805"/>
    <lineage>
        <taxon>Bacteria</taxon>
        <taxon>Bacillati</taxon>
        <taxon>Actinomycetota</taxon>
        <taxon>Actinomycetes</taxon>
        <taxon>Streptosporangiales</taxon>
        <taxon>Streptosporangiaceae</taxon>
        <taxon>Sinosporangium</taxon>
    </lineage>
</organism>
<dbReference type="Pfam" id="PF21806">
    <property type="entry name" value="DUF6879"/>
    <property type="match status" value="1"/>
</dbReference>
<sequence length="204" mass="23648">MPDLPSDSAGERLERPDYRAEFRQRLWALHDDEFWKFERRQSFIEPGVPSWEAFAAGDWQASLDLIADRRTELKDYFQRAAEQGLTMHRLRVVEPPLTPYLQWELHLLNVRAEHGERIRVVSPDLVRRHESEDSLVEVVVLGASTMYRIVYTDDGLGDGAVRFTDSSAVMRCRESIKALFDQGEDLRSYFAREVAHLPPPAIHL</sequence>
<dbReference type="Proteomes" id="UP000198923">
    <property type="component" value="Unassembled WGS sequence"/>
</dbReference>
<dbReference type="STRING" id="504805.SAMN05421505_10987"/>
<dbReference type="EMBL" id="FNCN01000009">
    <property type="protein sequence ID" value="SDG91072.1"/>
    <property type="molecule type" value="Genomic_DNA"/>
</dbReference>
<evidence type="ECO:0000259" key="1">
    <source>
        <dbReference type="Pfam" id="PF21806"/>
    </source>
</evidence>
<accession>A0A1G7Y3K9</accession>